<dbReference type="Gene3D" id="3.40.50.2300">
    <property type="match status" value="2"/>
</dbReference>
<evidence type="ECO:0000313" key="5">
    <source>
        <dbReference type="Proteomes" id="UP001229486"/>
    </source>
</evidence>
<dbReference type="CDD" id="cd06342">
    <property type="entry name" value="PBP1_ABC_LIVBP-like"/>
    <property type="match status" value="1"/>
</dbReference>
<dbReference type="Pfam" id="PF13458">
    <property type="entry name" value="Peripla_BP_6"/>
    <property type="match status" value="1"/>
</dbReference>
<dbReference type="PANTHER" id="PTHR47151:SF2">
    <property type="entry name" value="AMINO ACID BINDING PROTEIN"/>
    <property type="match status" value="1"/>
</dbReference>
<organism evidence="4 5">
    <name type="scientific">Paraburkholderia caledonica</name>
    <dbReference type="NCBI Taxonomy" id="134536"/>
    <lineage>
        <taxon>Bacteria</taxon>
        <taxon>Pseudomonadati</taxon>
        <taxon>Pseudomonadota</taxon>
        <taxon>Betaproteobacteria</taxon>
        <taxon>Burkholderiales</taxon>
        <taxon>Burkholderiaceae</taxon>
        <taxon>Paraburkholderia</taxon>
    </lineage>
</organism>
<feature type="domain" description="Leucine-binding protein" evidence="3">
    <location>
        <begin position="16"/>
        <end position="166"/>
    </location>
</feature>
<dbReference type="Proteomes" id="UP001229486">
    <property type="component" value="Unassembled WGS sequence"/>
</dbReference>
<dbReference type="RefSeq" id="WP_392395911.1">
    <property type="nucleotide sequence ID" value="NZ_JAURTK010000017.1"/>
</dbReference>
<comment type="similarity">
    <text evidence="1">Belongs to the leucine-binding protein family.</text>
</comment>
<evidence type="ECO:0000256" key="2">
    <source>
        <dbReference type="ARBA" id="ARBA00022729"/>
    </source>
</evidence>
<dbReference type="InterPro" id="IPR028081">
    <property type="entry name" value="Leu-bd"/>
</dbReference>
<reference evidence="4" key="1">
    <citation type="submission" date="2023-07" db="EMBL/GenBank/DDBJ databases">
        <title>Sorghum-associated microbial communities from plants grown in Nebraska, USA.</title>
        <authorList>
            <person name="Schachtman D."/>
        </authorList>
    </citation>
    <scope>NUCLEOTIDE SEQUENCE</scope>
    <source>
        <strain evidence="4">DS1061</strain>
    </source>
</reference>
<dbReference type="InterPro" id="IPR028082">
    <property type="entry name" value="Peripla_BP_I"/>
</dbReference>
<dbReference type="SUPFAM" id="SSF53822">
    <property type="entry name" value="Periplasmic binding protein-like I"/>
    <property type="match status" value="1"/>
</dbReference>
<accession>A0AB73ITB4</accession>
<dbReference type="EMBL" id="JAURTK010000017">
    <property type="protein sequence ID" value="MDP9651257.1"/>
    <property type="molecule type" value="Genomic_DNA"/>
</dbReference>
<dbReference type="AlphaFoldDB" id="A0AB73ITB4"/>
<protein>
    <submittedName>
        <fullName evidence="4">ABC-type branched-subunit amino acid transport system substrate-binding protein</fullName>
    </submittedName>
</protein>
<keyword evidence="2" id="KW-0732">Signal</keyword>
<proteinExistence type="inferred from homology"/>
<dbReference type="PANTHER" id="PTHR47151">
    <property type="entry name" value="LEU/ILE/VAL-BINDING ABC TRANSPORTER SUBUNIT"/>
    <property type="match status" value="1"/>
</dbReference>
<gene>
    <name evidence="4" type="ORF">J2793_006732</name>
</gene>
<evidence type="ECO:0000259" key="3">
    <source>
        <dbReference type="Pfam" id="PF13458"/>
    </source>
</evidence>
<evidence type="ECO:0000256" key="1">
    <source>
        <dbReference type="ARBA" id="ARBA00010062"/>
    </source>
</evidence>
<evidence type="ECO:0000313" key="4">
    <source>
        <dbReference type="EMBL" id="MDP9651257.1"/>
    </source>
</evidence>
<sequence>MVETGVRGVGKRRKKAVDFRAILTKIKGENSEVIMYGGMDATGGPFEKQAQQLGMRAKVLAGDGMCTEKLFDLAGKATDNVVCSQAGMALERMEFGKEFEEKYKARFHRPIEIYAPFTYDAVYVIVDTMKRASSVDPAKILAEMPRTDHKGVNGETMFDAKGDLRHGVISLYDYKAGKKTLLDVVKM</sequence>
<name>A0AB73ITB4_9BURK</name>
<comment type="caution">
    <text evidence="4">The sequence shown here is derived from an EMBL/GenBank/DDBJ whole genome shotgun (WGS) entry which is preliminary data.</text>
</comment>